<evidence type="ECO:0000313" key="3">
    <source>
        <dbReference type="Proteomes" id="UP001497482"/>
    </source>
</evidence>
<proteinExistence type="predicted"/>
<evidence type="ECO:0000313" key="2">
    <source>
        <dbReference type="EMBL" id="CAL1588829.1"/>
    </source>
</evidence>
<keyword evidence="3" id="KW-1185">Reference proteome</keyword>
<dbReference type="Proteomes" id="UP001497482">
    <property type="component" value="Chromosome 18"/>
</dbReference>
<dbReference type="AlphaFoldDB" id="A0AAV2KLD1"/>
<protein>
    <submittedName>
        <fullName evidence="2">Uncharacterized protein</fullName>
    </submittedName>
</protein>
<organism evidence="2 3">
    <name type="scientific">Knipowitschia caucasica</name>
    <name type="common">Caucasian dwarf goby</name>
    <name type="synonym">Pomatoschistus caucasicus</name>
    <dbReference type="NCBI Taxonomy" id="637954"/>
    <lineage>
        <taxon>Eukaryota</taxon>
        <taxon>Metazoa</taxon>
        <taxon>Chordata</taxon>
        <taxon>Craniata</taxon>
        <taxon>Vertebrata</taxon>
        <taxon>Euteleostomi</taxon>
        <taxon>Actinopterygii</taxon>
        <taxon>Neopterygii</taxon>
        <taxon>Teleostei</taxon>
        <taxon>Neoteleostei</taxon>
        <taxon>Acanthomorphata</taxon>
        <taxon>Gobiaria</taxon>
        <taxon>Gobiiformes</taxon>
        <taxon>Gobioidei</taxon>
        <taxon>Gobiidae</taxon>
        <taxon>Gobiinae</taxon>
        <taxon>Knipowitschia</taxon>
    </lineage>
</organism>
<reference evidence="2 3" key="1">
    <citation type="submission" date="2024-04" db="EMBL/GenBank/DDBJ databases">
        <authorList>
            <person name="Waldvogel A.-M."/>
            <person name="Schoenle A."/>
        </authorList>
    </citation>
    <scope>NUCLEOTIDE SEQUENCE [LARGE SCALE GENOMIC DNA]</scope>
</reference>
<evidence type="ECO:0000256" key="1">
    <source>
        <dbReference type="SAM" id="MobiDB-lite"/>
    </source>
</evidence>
<accession>A0AAV2KLD1</accession>
<gene>
    <name evidence="2" type="ORF">KC01_LOCUS18551</name>
</gene>
<feature type="region of interest" description="Disordered" evidence="1">
    <location>
        <begin position="1"/>
        <end position="45"/>
    </location>
</feature>
<name>A0AAV2KLD1_KNICA</name>
<dbReference type="EMBL" id="OZ035840">
    <property type="protein sequence ID" value="CAL1588829.1"/>
    <property type="molecule type" value="Genomic_DNA"/>
</dbReference>
<sequence length="121" mass="13023">MQRVLSGSAKSAADQQRHRGRSSVKRLLSAARPPRVRHGSAAVPRGGPVADALRCASELQCGPAARIRGESQDTSAAGPPRILFASREFFGWIPIFGVSLITSQPVNLNLLGWFIFVSQPF</sequence>